<dbReference type="Gene3D" id="2.40.10.120">
    <property type="match status" value="1"/>
</dbReference>
<keyword evidence="1" id="KW-0812">Transmembrane</keyword>
<accession>A0A1G2QM58</accession>
<dbReference type="EMBL" id="MHTM01000033">
    <property type="protein sequence ID" value="OHA61568.1"/>
    <property type="molecule type" value="Genomic_DNA"/>
</dbReference>
<protein>
    <recommendedName>
        <fullName evidence="4">Serine protease</fullName>
    </recommendedName>
</protein>
<evidence type="ECO:0000313" key="3">
    <source>
        <dbReference type="Proteomes" id="UP000177140"/>
    </source>
</evidence>
<dbReference type="AlphaFoldDB" id="A0A1G2QM58"/>
<dbReference type="InterPro" id="IPR009003">
    <property type="entry name" value="Peptidase_S1_PA"/>
</dbReference>
<proteinExistence type="predicted"/>
<comment type="caution">
    <text evidence="2">The sequence shown here is derived from an EMBL/GenBank/DDBJ whole genome shotgun (WGS) entry which is preliminary data.</text>
</comment>
<dbReference type="Proteomes" id="UP000177140">
    <property type="component" value="Unassembled WGS sequence"/>
</dbReference>
<sequence length="265" mass="27992">MRLEDLTHSQIILLTALVSFVTAIATGILTTSLLNSADSQDVSRSINQVVERTIEKVVPQTIIQTITKEVSVPTNEGEKIVTAINTASPTVFKIYTYKTDGTYQTLDSGIVLIDKKIVITTAKGIDRNSTYVLKLDKEQKISLKLSVLDDERDLAIFQLVGDLTSLTKSLPVLPFAKATAIGQTVVGLGASEGADNNPLSVGILLSAGTGNATSTNPSFFKTNAANADTLGGPVLNISGELVGLVVRPGVVLSVHDIGESIDSIK</sequence>
<evidence type="ECO:0000256" key="1">
    <source>
        <dbReference type="SAM" id="Phobius"/>
    </source>
</evidence>
<dbReference type="Pfam" id="PF13365">
    <property type="entry name" value="Trypsin_2"/>
    <property type="match status" value="1"/>
</dbReference>
<reference evidence="2 3" key="1">
    <citation type="journal article" date="2016" name="Nat. Commun.">
        <title>Thousands of microbial genomes shed light on interconnected biogeochemical processes in an aquifer system.</title>
        <authorList>
            <person name="Anantharaman K."/>
            <person name="Brown C.T."/>
            <person name="Hug L.A."/>
            <person name="Sharon I."/>
            <person name="Castelle C.J."/>
            <person name="Probst A.J."/>
            <person name="Thomas B.C."/>
            <person name="Singh A."/>
            <person name="Wilkins M.J."/>
            <person name="Karaoz U."/>
            <person name="Brodie E.L."/>
            <person name="Williams K.H."/>
            <person name="Hubbard S.S."/>
            <person name="Banfield J.F."/>
        </authorList>
    </citation>
    <scope>NUCLEOTIDE SEQUENCE [LARGE SCALE GENOMIC DNA]</scope>
</reference>
<evidence type="ECO:0000313" key="2">
    <source>
        <dbReference type="EMBL" id="OHA61568.1"/>
    </source>
</evidence>
<feature type="transmembrane region" description="Helical" evidence="1">
    <location>
        <begin position="12"/>
        <end position="34"/>
    </location>
</feature>
<gene>
    <name evidence="2" type="ORF">A2556_02310</name>
</gene>
<organism evidence="2 3">
    <name type="scientific">Candidatus Vogelbacteria bacterium RIFOXYD2_FULL_44_9</name>
    <dbReference type="NCBI Taxonomy" id="1802441"/>
    <lineage>
        <taxon>Bacteria</taxon>
        <taxon>Candidatus Vogeliibacteriota</taxon>
    </lineage>
</organism>
<keyword evidence="1" id="KW-0472">Membrane</keyword>
<keyword evidence="1" id="KW-1133">Transmembrane helix</keyword>
<name>A0A1G2QM58_9BACT</name>
<dbReference type="SUPFAM" id="SSF50494">
    <property type="entry name" value="Trypsin-like serine proteases"/>
    <property type="match status" value="1"/>
</dbReference>
<evidence type="ECO:0008006" key="4">
    <source>
        <dbReference type="Google" id="ProtNLM"/>
    </source>
</evidence>